<evidence type="ECO:0000313" key="2">
    <source>
        <dbReference type="EMBL" id="CCI10848.1"/>
    </source>
</evidence>
<sequence length="121" mass="13980">MCTRQSQLFLMLVEVMIHVSNGKDECFLLHSTRCRPNQKPSKAFKNYYQFSLDSQNYATYHCDHSFYFGDSDLADRKINLAPGGVGENCDNFEYRFHKEQLSLTITQTSWTQPHIESVAGT</sequence>
<evidence type="ECO:0000256" key="1">
    <source>
        <dbReference type="SAM" id="SignalP"/>
    </source>
</evidence>
<accession>A0A024FUM1</accession>
<dbReference type="AlphaFoldDB" id="A0A024FUM1"/>
<feature type="chain" id="PRO_5001529136" evidence="1">
    <location>
        <begin position="23"/>
        <end position="121"/>
    </location>
</feature>
<reference evidence="2 3" key="1">
    <citation type="submission" date="2012-05" db="EMBL/GenBank/DDBJ databases">
        <title>Recombination and specialization in a pathogen metapopulation.</title>
        <authorList>
            <person name="Gardiner A."/>
            <person name="Kemen E."/>
            <person name="Schultz-Larsen T."/>
            <person name="MacLean D."/>
            <person name="Van Oosterhout C."/>
            <person name="Jones J.D.G."/>
        </authorList>
    </citation>
    <scope>NUCLEOTIDE SEQUENCE [LARGE SCALE GENOMIC DNA]</scope>
    <source>
        <strain evidence="2 3">Ac Nc2</strain>
    </source>
</reference>
<dbReference type="InParanoid" id="A0A024FUM1"/>
<protein>
    <submittedName>
        <fullName evidence="2">Uncharacterized protein</fullName>
    </submittedName>
</protein>
<dbReference type="EMBL" id="CAIX01000429">
    <property type="protein sequence ID" value="CCI10848.1"/>
    <property type="molecule type" value="Genomic_DNA"/>
</dbReference>
<feature type="signal peptide" evidence="1">
    <location>
        <begin position="1"/>
        <end position="22"/>
    </location>
</feature>
<name>A0A024FUM1_9STRA</name>
<evidence type="ECO:0000313" key="3">
    <source>
        <dbReference type="Proteomes" id="UP000053237"/>
    </source>
</evidence>
<comment type="caution">
    <text evidence="2">The sequence shown here is derived from an EMBL/GenBank/DDBJ whole genome shotgun (WGS) entry which is preliminary data.</text>
</comment>
<organism evidence="2 3">
    <name type="scientific">Albugo candida</name>
    <dbReference type="NCBI Taxonomy" id="65357"/>
    <lineage>
        <taxon>Eukaryota</taxon>
        <taxon>Sar</taxon>
        <taxon>Stramenopiles</taxon>
        <taxon>Oomycota</taxon>
        <taxon>Peronosporomycetes</taxon>
        <taxon>Albuginales</taxon>
        <taxon>Albuginaceae</taxon>
        <taxon>Albugo</taxon>
    </lineage>
</organism>
<dbReference type="Proteomes" id="UP000053237">
    <property type="component" value="Unassembled WGS sequence"/>
</dbReference>
<proteinExistence type="predicted"/>
<keyword evidence="3" id="KW-1185">Reference proteome</keyword>
<gene>
    <name evidence="2" type="ORF">BN9_118440</name>
</gene>
<keyword evidence="1" id="KW-0732">Signal</keyword>